<dbReference type="EMBL" id="CM045771">
    <property type="protein sequence ID" value="KAI7987599.1"/>
    <property type="molecule type" value="Genomic_DNA"/>
</dbReference>
<proteinExistence type="predicted"/>
<evidence type="ECO:0000313" key="2">
    <source>
        <dbReference type="Proteomes" id="UP001060215"/>
    </source>
</evidence>
<accession>A0ACC0FGD6</accession>
<organism evidence="1 2">
    <name type="scientific">Camellia lanceoleosa</name>
    <dbReference type="NCBI Taxonomy" id="1840588"/>
    <lineage>
        <taxon>Eukaryota</taxon>
        <taxon>Viridiplantae</taxon>
        <taxon>Streptophyta</taxon>
        <taxon>Embryophyta</taxon>
        <taxon>Tracheophyta</taxon>
        <taxon>Spermatophyta</taxon>
        <taxon>Magnoliopsida</taxon>
        <taxon>eudicotyledons</taxon>
        <taxon>Gunneridae</taxon>
        <taxon>Pentapetalae</taxon>
        <taxon>asterids</taxon>
        <taxon>Ericales</taxon>
        <taxon>Theaceae</taxon>
        <taxon>Camellia</taxon>
    </lineage>
</organism>
<reference evidence="1 2" key="1">
    <citation type="journal article" date="2022" name="Plant J.">
        <title>Chromosome-level genome of Camellia lanceoleosa provides a valuable resource for understanding genome evolution and self-incompatibility.</title>
        <authorList>
            <person name="Gong W."/>
            <person name="Xiao S."/>
            <person name="Wang L."/>
            <person name="Liao Z."/>
            <person name="Chang Y."/>
            <person name="Mo W."/>
            <person name="Hu G."/>
            <person name="Li W."/>
            <person name="Zhao G."/>
            <person name="Zhu H."/>
            <person name="Hu X."/>
            <person name="Ji K."/>
            <person name="Xiang X."/>
            <person name="Song Q."/>
            <person name="Yuan D."/>
            <person name="Jin S."/>
            <person name="Zhang L."/>
        </authorList>
    </citation>
    <scope>NUCLEOTIDE SEQUENCE [LARGE SCALE GENOMIC DNA]</scope>
    <source>
        <strain evidence="1">SQ_2022a</strain>
    </source>
</reference>
<dbReference type="Proteomes" id="UP001060215">
    <property type="component" value="Chromosome 14"/>
</dbReference>
<comment type="caution">
    <text evidence="1">The sequence shown here is derived from an EMBL/GenBank/DDBJ whole genome shotgun (WGS) entry which is preliminary data.</text>
</comment>
<evidence type="ECO:0000313" key="1">
    <source>
        <dbReference type="EMBL" id="KAI7987599.1"/>
    </source>
</evidence>
<keyword evidence="2" id="KW-1185">Reference proteome</keyword>
<sequence length="83" mass="8734">MRWLSFCLCTQLTPSKVEGEMGCPWEVVGGKSSGKLTESNQQQQEKEGSSSTSAASTTCLPKGVGTWLALATPTLALDDSTHG</sequence>
<protein>
    <submittedName>
        <fullName evidence="1">Uncharacterized protein</fullName>
    </submittedName>
</protein>
<gene>
    <name evidence="1" type="ORF">LOK49_LG13G00397</name>
</gene>
<name>A0ACC0FGD6_9ERIC</name>